<dbReference type="Proteomes" id="UP000286510">
    <property type="component" value="Unassembled WGS sequence"/>
</dbReference>
<dbReference type="Proteomes" id="UP000266643">
    <property type="component" value="Unassembled WGS sequence"/>
</dbReference>
<gene>
    <name evidence="5" type="ORF">DYB26_002769</name>
    <name evidence="4" type="ORF">DYB30_003693</name>
    <name evidence="3" type="ORF">DYB34_012072</name>
    <name evidence="2" type="ORF">DYB36_008646</name>
</gene>
<evidence type="ECO:0000313" key="9">
    <source>
        <dbReference type="Proteomes" id="UP000286510"/>
    </source>
</evidence>
<evidence type="ECO:0000313" key="4">
    <source>
        <dbReference type="EMBL" id="RHY68295.1"/>
    </source>
</evidence>
<dbReference type="EMBL" id="QUSZ01007179">
    <property type="protein sequence ID" value="RHY03278.1"/>
    <property type="molecule type" value="Genomic_DNA"/>
</dbReference>
<evidence type="ECO:0000313" key="2">
    <source>
        <dbReference type="EMBL" id="RHY03278.1"/>
    </source>
</evidence>
<evidence type="ECO:0000256" key="1">
    <source>
        <dbReference type="SAM" id="MobiDB-lite"/>
    </source>
</evidence>
<evidence type="ECO:0000313" key="7">
    <source>
        <dbReference type="Proteomes" id="UP000266643"/>
    </source>
</evidence>
<dbReference type="AlphaFoldDB" id="A0A397DNB4"/>
<accession>A0A397DNB4</accession>
<feature type="compositionally biased region" description="Polar residues" evidence="1">
    <location>
        <begin position="66"/>
        <end position="78"/>
    </location>
</feature>
<proteinExistence type="predicted"/>
<sequence>MLRHLYEKGSGEDWLQLAWMRVRVTSSDEYEVQLPEVSCRLDELVRLPQDPPNCASYESTHDMHPSSANDAHSTSAQNVEGSDEIYRDAFQRIRNWLLGKSMGGGDPWPAAAPSLQECDWAILLDLFSSADVPISKLATLLAQLTPCIGLLEQLWQRGDLVVALLQHHLEQHHDVDALLTSWMDCDWILKVPAKDFRASVRHMKLRDHLGEAVGSQLETDMIRVFHLQRGVHAKRQ</sequence>
<comment type="caution">
    <text evidence="4">The sequence shown here is derived from an EMBL/GenBank/DDBJ whole genome shotgun (WGS) entry which is preliminary data.</text>
</comment>
<reference evidence="6 7" key="1">
    <citation type="submission" date="2018-08" db="EMBL/GenBank/DDBJ databases">
        <title>Aphanomyces genome sequencing and annotation.</title>
        <authorList>
            <person name="Minardi D."/>
            <person name="Oidtmann B."/>
            <person name="Van Der Giezen M."/>
            <person name="Studholme D.J."/>
        </authorList>
    </citation>
    <scope>NUCLEOTIDE SEQUENCE [LARGE SCALE GENOMIC DNA]</scope>
    <source>
        <strain evidence="4 7">D2</strain>
        <strain evidence="5 9">FDL457</strain>
        <strain evidence="2 6">Kv</strain>
        <strain evidence="3 8">Si</strain>
    </source>
</reference>
<evidence type="ECO:0000313" key="6">
    <source>
        <dbReference type="Proteomes" id="UP000265427"/>
    </source>
</evidence>
<evidence type="ECO:0000313" key="5">
    <source>
        <dbReference type="EMBL" id="RHZ27224.1"/>
    </source>
</evidence>
<dbReference type="EMBL" id="QUTB01006351">
    <property type="protein sequence ID" value="RHY50409.1"/>
    <property type="molecule type" value="Genomic_DNA"/>
</dbReference>
<name>A0A397DNB4_APHAT</name>
<organism evidence="4 7">
    <name type="scientific">Aphanomyces astaci</name>
    <name type="common">Crayfish plague agent</name>
    <dbReference type="NCBI Taxonomy" id="112090"/>
    <lineage>
        <taxon>Eukaryota</taxon>
        <taxon>Sar</taxon>
        <taxon>Stramenopiles</taxon>
        <taxon>Oomycota</taxon>
        <taxon>Saprolegniomycetes</taxon>
        <taxon>Saprolegniales</taxon>
        <taxon>Verrucalvaceae</taxon>
        <taxon>Aphanomyces</taxon>
    </lineage>
</organism>
<dbReference type="Proteomes" id="UP000283543">
    <property type="component" value="Unassembled WGS sequence"/>
</dbReference>
<evidence type="ECO:0000313" key="3">
    <source>
        <dbReference type="EMBL" id="RHY50409.1"/>
    </source>
</evidence>
<protein>
    <submittedName>
        <fullName evidence="4">Uncharacterized protein</fullName>
    </submittedName>
</protein>
<dbReference type="EMBL" id="QUTF01011726">
    <property type="protein sequence ID" value="RHZ27224.1"/>
    <property type="molecule type" value="Genomic_DNA"/>
</dbReference>
<dbReference type="EMBL" id="QUTD01004390">
    <property type="protein sequence ID" value="RHY68295.1"/>
    <property type="molecule type" value="Genomic_DNA"/>
</dbReference>
<feature type="region of interest" description="Disordered" evidence="1">
    <location>
        <begin position="52"/>
        <end position="78"/>
    </location>
</feature>
<dbReference type="Proteomes" id="UP000265427">
    <property type="component" value="Unassembled WGS sequence"/>
</dbReference>
<evidence type="ECO:0000313" key="8">
    <source>
        <dbReference type="Proteomes" id="UP000283543"/>
    </source>
</evidence>